<organism evidence="2 3">
    <name type="scientific">Methanofollis fontis</name>
    <dbReference type="NCBI Taxonomy" id="2052832"/>
    <lineage>
        <taxon>Archaea</taxon>
        <taxon>Methanobacteriati</taxon>
        <taxon>Methanobacteriota</taxon>
        <taxon>Stenosarchaea group</taxon>
        <taxon>Methanomicrobia</taxon>
        <taxon>Methanomicrobiales</taxon>
        <taxon>Methanomicrobiaceae</taxon>
        <taxon>Methanofollis</taxon>
    </lineage>
</organism>
<dbReference type="PANTHER" id="PTHR15160:SF1">
    <property type="entry name" value="VON HIPPEL-LINDAU DISEASE TUMOR SUPPRESSOR"/>
    <property type="match status" value="1"/>
</dbReference>
<comment type="caution">
    <text evidence="2">The sequence shown here is derived from an EMBL/GenBank/DDBJ whole genome shotgun (WGS) entry which is preliminary data.</text>
</comment>
<dbReference type="OrthoDB" id="30741at2157"/>
<feature type="domain" description="BFN" evidence="1">
    <location>
        <begin position="3"/>
        <end position="135"/>
    </location>
</feature>
<dbReference type="PROSITE" id="PS51658">
    <property type="entry name" value="BFN"/>
    <property type="match status" value="1"/>
</dbReference>
<dbReference type="AlphaFoldDB" id="A0A483CKY7"/>
<name>A0A483CKY7_9EURY</name>
<keyword evidence="3" id="KW-1185">Reference proteome</keyword>
<dbReference type="Pfam" id="PF02577">
    <property type="entry name" value="BFN_dom"/>
    <property type="match status" value="1"/>
</dbReference>
<proteinExistence type="predicted"/>
<protein>
    <recommendedName>
        <fullName evidence="1">BFN domain-containing protein</fullName>
    </recommendedName>
</protein>
<dbReference type="SUPFAM" id="SSF103256">
    <property type="entry name" value="Hypothetical protein TM0160"/>
    <property type="match status" value="1"/>
</dbReference>
<dbReference type="InterPro" id="IPR003729">
    <property type="entry name" value="Bi_nuclease_dom"/>
</dbReference>
<evidence type="ECO:0000313" key="3">
    <source>
        <dbReference type="Proteomes" id="UP000292580"/>
    </source>
</evidence>
<dbReference type="GO" id="GO:0004518">
    <property type="term" value="F:nuclease activity"/>
    <property type="evidence" value="ECO:0007669"/>
    <property type="project" value="InterPro"/>
</dbReference>
<gene>
    <name evidence="2" type="ORF">CUJ86_11150</name>
</gene>
<dbReference type="Proteomes" id="UP000292580">
    <property type="component" value="Unassembled WGS sequence"/>
</dbReference>
<dbReference type="Gene3D" id="3.10.690.10">
    <property type="entry name" value="Bifunctional nuclease domain"/>
    <property type="match status" value="1"/>
</dbReference>
<dbReference type="EMBL" id="PGCL01000007">
    <property type="protein sequence ID" value="TAJ43407.1"/>
    <property type="molecule type" value="Genomic_DNA"/>
</dbReference>
<evidence type="ECO:0000313" key="2">
    <source>
        <dbReference type="EMBL" id="TAJ43407.1"/>
    </source>
</evidence>
<sequence length="149" mass="15859">MVAVDASVRGVFFTAASGGAVPAVLLELSPGRALPIYIGLWEAISINNALNNDLLPRPGTHDLFMSMLDSYDIRVEGLHIDDLREGVFYARLLSVRDGGEESLDCRPSDGIAIALRAGAPITIEEAVVEAAAVDEADLPDYVDLASYLS</sequence>
<reference evidence="2 3" key="1">
    <citation type="submission" date="2017-11" db="EMBL/GenBank/DDBJ databases">
        <title>Isolation and Characterization of Methanofollis Species from Methane Seep Offshore SW Taiwan.</title>
        <authorList>
            <person name="Teng N.-H."/>
            <person name="Lai M.-C."/>
            <person name="Chen S.-C."/>
        </authorList>
    </citation>
    <scope>NUCLEOTIDE SEQUENCE [LARGE SCALE GENOMIC DNA]</scope>
    <source>
        <strain evidence="2 3">FWC-SCC2</strain>
    </source>
</reference>
<evidence type="ECO:0000259" key="1">
    <source>
        <dbReference type="PROSITE" id="PS51658"/>
    </source>
</evidence>
<dbReference type="PANTHER" id="PTHR15160">
    <property type="entry name" value="VON HIPPEL-LINDAU PROTEIN"/>
    <property type="match status" value="1"/>
</dbReference>
<accession>A0A483CKY7</accession>
<dbReference type="InterPro" id="IPR036104">
    <property type="entry name" value="BFN_sf"/>
</dbReference>
<dbReference type="RefSeq" id="WP_130647649.1">
    <property type="nucleotide sequence ID" value="NZ_PGCL01000007.1"/>
</dbReference>